<reference evidence="1" key="2">
    <citation type="submission" date="2021-10" db="EMBL/GenBank/DDBJ databases">
        <authorList>
            <person name="Piombo E."/>
        </authorList>
    </citation>
    <scope>NUCLEOTIDE SEQUENCE</scope>
</reference>
<organism evidence="1 2">
    <name type="scientific">Clonostachys rosea f. rosea IK726</name>
    <dbReference type="NCBI Taxonomy" id="1349383"/>
    <lineage>
        <taxon>Eukaryota</taxon>
        <taxon>Fungi</taxon>
        <taxon>Dikarya</taxon>
        <taxon>Ascomycota</taxon>
        <taxon>Pezizomycotina</taxon>
        <taxon>Sordariomycetes</taxon>
        <taxon>Hypocreomycetidae</taxon>
        <taxon>Hypocreales</taxon>
        <taxon>Bionectriaceae</taxon>
        <taxon>Clonostachys</taxon>
    </lineage>
</organism>
<protein>
    <submittedName>
        <fullName evidence="1">Uncharacterized protein</fullName>
    </submittedName>
</protein>
<dbReference type="Proteomes" id="UP000836387">
    <property type="component" value="Unassembled WGS sequence"/>
</dbReference>
<proteinExistence type="predicted"/>
<accession>A0ACA9TNY2</accession>
<comment type="caution">
    <text evidence="1">The sequence shown here is derived from an EMBL/GenBank/DDBJ whole genome shotgun (WGS) entry which is preliminary data.</text>
</comment>
<gene>
    <name evidence="1" type="ORF">CRV2_00009597</name>
</gene>
<dbReference type="EMBL" id="CADEHS020000006">
    <property type="protein sequence ID" value="CAG9942660.1"/>
    <property type="molecule type" value="Genomic_DNA"/>
</dbReference>
<keyword evidence="2" id="KW-1185">Reference proteome</keyword>
<reference evidence="1" key="1">
    <citation type="submission" date="2020-04" db="EMBL/GenBank/DDBJ databases">
        <authorList>
            <person name="Broberg M."/>
        </authorList>
    </citation>
    <scope>NUCLEOTIDE SEQUENCE</scope>
</reference>
<sequence>MTAKFYIRNAEVSSIDAQFIIDAFDSTLPHLAAAGNIGQAGFAERIEDMVAKSESFYKTGTGHPIIVFIAEVEDDQGTVSASTTARLARRVDVNGKALVSVSFAIVLDERFKNHVGAALEKGNFVFLQYLVTDHRGIGKHRGAGNALIESSKPYASDHGRRTVWVDCWDGGDGLLVK</sequence>
<evidence type="ECO:0000313" key="2">
    <source>
        <dbReference type="Proteomes" id="UP000836387"/>
    </source>
</evidence>
<name>A0ACA9TNY2_BIOOC</name>
<evidence type="ECO:0000313" key="1">
    <source>
        <dbReference type="EMBL" id="CAG9942660.1"/>
    </source>
</evidence>